<evidence type="ECO:0000256" key="16">
    <source>
        <dbReference type="SAM" id="Coils"/>
    </source>
</evidence>
<evidence type="ECO:0000256" key="1">
    <source>
        <dbReference type="ARBA" id="ARBA00001935"/>
    </source>
</evidence>
<feature type="domain" description="Cytochrome oxidase subunit II copper A binding" evidence="18">
    <location>
        <begin position="831"/>
        <end position="993"/>
    </location>
</feature>
<dbReference type="EMBL" id="MZ156065">
    <property type="protein sequence ID" value="QWK45002.1"/>
    <property type="molecule type" value="Genomic_DNA"/>
</dbReference>
<dbReference type="InterPro" id="IPR001505">
    <property type="entry name" value="Copper_CuA"/>
</dbReference>
<dbReference type="PRINTS" id="PR01166">
    <property type="entry name" value="CYCOXIDASEII"/>
</dbReference>
<evidence type="ECO:0000256" key="5">
    <source>
        <dbReference type="ARBA" id="ARBA00022448"/>
    </source>
</evidence>
<feature type="coiled-coil region" evidence="16">
    <location>
        <begin position="293"/>
        <end position="334"/>
    </location>
</feature>
<dbReference type="InterPro" id="IPR002429">
    <property type="entry name" value="CcO_II-like_C"/>
</dbReference>
<accession>A0A8F0FDP1</accession>
<dbReference type="Gene3D" id="1.10.287.90">
    <property type="match status" value="1"/>
</dbReference>
<comment type="similarity">
    <text evidence="3">Belongs to the cytochrome c oxidase subunit 2 family.</text>
</comment>
<protein>
    <recommendedName>
        <fullName evidence="4">cytochrome-c oxidase</fullName>
        <ecNumber evidence="4">7.1.1.9</ecNumber>
    </recommendedName>
    <alternativeName>
        <fullName evidence="14">Cytochrome c oxidase polypeptide II</fullName>
    </alternativeName>
</protein>
<dbReference type="Pfam" id="PF00116">
    <property type="entry name" value="COX2"/>
    <property type="match status" value="2"/>
</dbReference>
<dbReference type="AlphaFoldDB" id="A0A8F0FDP1"/>
<dbReference type="Pfam" id="PF02790">
    <property type="entry name" value="COX2_TM"/>
    <property type="match status" value="1"/>
</dbReference>
<evidence type="ECO:0000256" key="14">
    <source>
        <dbReference type="ARBA" id="ARBA00031389"/>
    </source>
</evidence>
<evidence type="ECO:0000256" key="15">
    <source>
        <dbReference type="ARBA" id="ARBA00049512"/>
    </source>
</evidence>
<keyword evidence="11" id="KW-1133">Transmembrane helix</keyword>
<keyword evidence="8" id="KW-0479">Metal-binding</keyword>
<dbReference type="CDD" id="cd13912">
    <property type="entry name" value="CcO_II_C"/>
    <property type="match status" value="1"/>
</dbReference>
<evidence type="ECO:0000256" key="11">
    <source>
        <dbReference type="ARBA" id="ARBA00022989"/>
    </source>
</evidence>
<keyword evidence="9" id="KW-1278">Translocase</keyword>
<dbReference type="EC" id="7.1.1.9" evidence="4"/>
<dbReference type="GO" id="GO:0016020">
    <property type="term" value="C:membrane"/>
    <property type="evidence" value="ECO:0007669"/>
    <property type="project" value="UniProtKB-SubCell"/>
</dbReference>
<feature type="domain" description="Cytochrome oxidase subunit II transmembrane region profile" evidence="19">
    <location>
        <begin position="1"/>
        <end position="66"/>
    </location>
</feature>
<name>A0A8F0FDP1_9PHAE</name>
<evidence type="ECO:0000256" key="13">
    <source>
        <dbReference type="ARBA" id="ARBA00023136"/>
    </source>
</evidence>
<dbReference type="SUPFAM" id="SSF81464">
    <property type="entry name" value="Cytochrome c oxidase subunit II-like, transmembrane region"/>
    <property type="match status" value="1"/>
</dbReference>
<evidence type="ECO:0000259" key="18">
    <source>
        <dbReference type="PROSITE" id="PS50857"/>
    </source>
</evidence>
<evidence type="ECO:0000256" key="10">
    <source>
        <dbReference type="ARBA" id="ARBA00022982"/>
    </source>
</evidence>
<dbReference type="PROSITE" id="PS00078">
    <property type="entry name" value="COX2"/>
    <property type="match status" value="1"/>
</dbReference>
<evidence type="ECO:0000256" key="17">
    <source>
        <dbReference type="SAM" id="MobiDB-lite"/>
    </source>
</evidence>
<dbReference type="GO" id="GO:0042773">
    <property type="term" value="P:ATP synthesis coupled electron transport"/>
    <property type="evidence" value="ECO:0007669"/>
    <property type="project" value="TreeGrafter"/>
</dbReference>
<dbReference type="InterPro" id="IPR034210">
    <property type="entry name" value="CcO_II_C"/>
</dbReference>
<keyword evidence="16" id="KW-0175">Coiled coil</keyword>
<comment type="cofactor">
    <cofactor evidence="1">
        <name>Cu cation</name>
        <dbReference type="ChEBI" id="CHEBI:23378"/>
    </cofactor>
</comment>
<dbReference type="PROSITE" id="PS50999">
    <property type="entry name" value="COX2_TM"/>
    <property type="match status" value="1"/>
</dbReference>
<dbReference type="InterPro" id="IPR036257">
    <property type="entry name" value="Cyt_c_oxidase_su2_TM_sf"/>
</dbReference>
<dbReference type="InterPro" id="IPR008972">
    <property type="entry name" value="Cupredoxin"/>
</dbReference>
<gene>
    <name evidence="20" type="primary">cox2</name>
</gene>
<keyword evidence="20" id="KW-0496">Mitochondrion</keyword>
<keyword evidence="12" id="KW-0186">Copper</keyword>
<feature type="compositionally biased region" description="Basic and acidic residues" evidence="17">
    <location>
        <begin position="117"/>
        <end position="132"/>
    </location>
</feature>
<dbReference type="PANTHER" id="PTHR22888:SF9">
    <property type="entry name" value="CYTOCHROME C OXIDASE SUBUNIT 2"/>
    <property type="match status" value="1"/>
</dbReference>
<feature type="region of interest" description="Disordered" evidence="17">
    <location>
        <begin position="111"/>
        <end position="132"/>
    </location>
</feature>
<proteinExistence type="inferred from homology"/>
<dbReference type="GO" id="GO:0004129">
    <property type="term" value="F:cytochrome-c oxidase activity"/>
    <property type="evidence" value="ECO:0007669"/>
    <property type="project" value="UniProtKB-EC"/>
</dbReference>
<comment type="subcellular location">
    <subcellularLocation>
        <location evidence="2">Membrane</location>
        <topology evidence="2">Multi-pass membrane protein</topology>
    </subcellularLocation>
</comment>
<evidence type="ECO:0000256" key="12">
    <source>
        <dbReference type="ARBA" id="ARBA00023008"/>
    </source>
</evidence>
<evidence type="ECO:0000256" key="3">
    <source>
        <dbReference type="ARBA" id="ARBA00007866"/>
    </source>
</evidence>
<comment type="catalytic activity">
    <reaction evidence="15">
        <text>4 Fe(II)-[cytochrome c] + O2 + 8 H(+)(in) = 4 Fe(III)-[cytochrome c] + 2 H2O + 4 H(+)(out)</text>
        <dbReference type="Rhea" id="RHEA:11436"/>
        <dbReference type="Rhea" id="RHEA-COMP:10350"/>
        <dbReference type="Rhea" id="RHEA-COMP:14399"/>
        <dbReference type="ChEBI" id="CHEBI:15377"/>
        <dbReference type="ChEBI" id="CHEBI:15378"/>
        <dbReference type="ChEBI" id="CHEBI:15379"/>
        <dbReference type="ChEBI" id="CHEBI:29033"/>
        <dbReference type="ChEBI" id="CHEBI:29034"/>
        <dbReference type="EC" id="7.1.1.9"/>
    </reaction>
    <physiologicalReaction direction="left-to-right" evidence="15">
        <dbReference type="Rhea" id="RHEA:11437"/>
    </physiologicalReaction>
</comment>
<keyword evidence="6" id="KW-0679">Respiratory chain</keyword>
<keyword evidence="5" id="KW-0813">Transport</keyword>
<evidence type="ECO:0000256" key="8">
    <source>
        <dbReference type="ARBA" id="ARBA00022723"/>
    </source>
</evidence>
<dbReference type="Gene3D" id="2.60.40.420">
    <property type="entry name" value="Cupredoxins - blue copper proteins"/>
    <property type="match status" value="2"/>
</dbReference>
<dbReference type="GO" id="GO:0005507">
    <property type="term" value="F:copper ion binding"/>
    <property type="evidence" value="ECO:0007669"/>
    <property type="project" value="InterPro"/>
</dbReference>
<evidence type="ECO:0000259" key="19">
    <source>
        <dbReference type="PROSITE" id="PS50999"/>
    </source>
</evidence>
<dbReference type="PROSITE" id="PS50857">
    <property type="entry name" value="COX2_CUA"/>
    <property type="match status" value="1"/>
</dbReference>
<geneLocation type="mitochondrion" evidence="20"/>
<evidence type="ECO:0000256" key="2">
    <source>
        <dbReference type="ARBA" id="ARBA00004141"/>
    </source>
</evidence>
<organism evidence="20">
    <name type="scientific">Analipus japonicus</name>
    <dbReference type="NCBI Taxonomy" id="31333"/>
    <lineage>
        <taxon>Eukaryota</taxon>
        <taxon>Sar</taxon>
        <taxon>Stramenopiles</taxon>
        <taxon>Ochrophyta</taxon>
        <taxon>PX clade</taxon>
        <taxon>Phaeophyceae</taxon>
        <taxon>Ralfsiales</taxon>
        <taxon>Ralfsiaceae</taxon>
        <taxon>Analipus</taxon>
    </lineage>
</organism>
<dbReference type="SUPFAM" id="SSF49503">
    <property type="entry name" value="Cupredoxins"/>
    <property type="match status" value="2"/>
</dbReference>
<keyword evidence="10" id="KW-0249">Electron transport</keyword>
<evidence type="ECO:0000256" key="7">
    <source>
        <dbReference type="ARBA" id="ARBA00022692"/>
    </source>
</evidence>
<dbReference type="PANTHER" id="PTHR22888">
    <property type="entry name" value="CYTOCHROME C OXIDASE, SUBUNIT II"/>
    <property type="match status" value="1"/>
</dbReference>
<keyword evidence="13" id="KW-0472">Membrane</keyword>
<sequence length="997" mass="111755">MLFIASFVGWLLYQSLTRFDESVHGESVSFNHSTLLEIVWTIVPAVILALISVPSYNLLYSMEEIIDPSITIKVVGHQWYWSYEFSDYGSSFEDDSKSVYTPIIDEPVVALSSDDNESPKDPKDPKSDWDKARKKEYDRFPKHEPDDHSENKDAEYLREQIQREKDEKIEKEHNLPPGSRTQWRIKFKEYQAAIHKASIEPVDEKTKKQKVRKAICNPKFLALTEIQLPVFAKNKDPEHQMIASNFLEIIMDCRSPKKDFGGGWGWGFRAFSIEAPADEVDPFADKDIRYTGLSRAQREAHLAEAELDRAKVELDFAKEDLDSAQIELDRASSAAQWASIDLAGAEVNKAVALLIKAGAEYAVSSPSLIRSRVLLEEGFDGWTEKWRLCTKEGSDAAKITLIGAKEKAESAIAILDFVSIGLSQEELSKCKAIACSAQAAFAAVEDEIVSVKAELEKAKLILEAAESELKVFKPLSIKAEKRLVKAKALFELAKTQFDRSLVEVKGAENFFNYARRELLLSTIDCGVPLASNSKTSNLEVGQNLISDTNFQQLQKEYVKSVELLEKLENEYARAFSRLGTVNRYVVESALILDDTPLIYEKERDPREAISYFDNFAWEVHNRDFAVVEAQLISAHADLLAAQAALDAANLVKDSNIESLIEAELRILRNSSPTRGVKIERLAKEALIETAISQEGKKKRKGLSSFALEILERYFVNGVPKGFVSEREEESKIYFHYGKLCVSKILPQLDRAEGDFIKALNVFSASADLMEKLGSEICTSSNIKDFEQHRLLYEAAKTGLNKSLEDYQSVKGRLSALDIKLNPGLIEALAYEQVLVADAELDNVKWLRARLSEAVAKASNKKVGFAFGEGERQRINFDSYLIADDDLAIPEIGGTGKAGRVLRLLEVDNRLVVPINTHIRVLVTSADVLHSWAVPSLGVKVDACPGRLNQVFLYVKREGVFYGQCSELCGVNHGFMPIVVQSVNQKDYLTWIGKRLCS</sequence>
<dbReference type="InterPro" id="IPR011759">
    <property type="entry name" value="Cyt_c_oxidase_su2_TM_dom"/>
</dbReference>
<keyword evidence="7" id="KW-0812">Transmembrane</keyword>
<evidence type="ECO:0000256" key="4">
    <source>
        <dbReference type="ARBA" id="ARBA00012949"/>
    </source>
</evidence>
<evidence type="ECO:0000313" key="20">
    <source>
        <dbReference type="EMBL" id="QWK45002.1"/>
    </source>
</evidence>
<evidence type="ECO:0000256" key="6">
    <source>
        <dbReference type="ARBA" id="ARBA00022660"/>
    </source>
</evidence>
<reference evidence="20" key="1">
    <citation type="journal article" date="2021" name="Genome Biol. Evol.">
        <title>Genomic rearrangements and sequence evolution across brown algal orgelles.</title>
        <authorList>
            <person name="Starko S."/>
            <person name="Bringloe T."/>
            <person name="Soto Gomez M."/>
            <person name="Darby H."/>
            <person name="Graham S."/>
            <person name="Martone P."/>
        </authorList>
    </citation>
    <scope>NUCLEOTIDE SEQUENCE</scope>
</reference>
<dbReference type="InterPro" id="IPR045187">
    <property type="entry name" value="CcO_II"/>
</dbReference>
<evidence type="ECO:0000256" key="9">
    <source>
        <dbReference type="ARBA" id="ARBA00022967"/>
    </source>
</evidence>